<dbReference type="PATRIC" id="fig|1073353.3.peg.1979"/>
<proteinExistence type="predicted"/>
<sequence>MRPTILHFKLNFSSKFSFYCANTLATSCEIKGSSDAKITAVEPANL</sequence>
<protein>
    <submittedName>
        <fullName evidence="1">Uncharacterized protein</fullName>
    </submittedName>
</protein>
<comment type="caution">
    <text evidence="1">The sequence shown here is derived from an EMBL/GenBank/DDBJ whole genome shotgun (WGS) entry which is preliminary data.</text>
</comment>
<gene>
    <name evidence="1" type="ORF">H740_09236</name>
</gene>
<dbReference type="STRING" id="1073353.H740_09236"/>
<reference evidence="1 2" key="1">
    <citation type="submission" date="2013-02" db="EMBL/GenBank/DDBJ databases">
        <title>Co-occurrence of anaerobic bacteria in colorectal carcinomas.</title>
        <authorList>
            <person name="Holt R.A."/>
            <person name="Warren R.L."/>
            <person name="Allen-Vercoe E."/>
            <person name="Pleasance S."/>
            <person name="Freeman D.J."/>
            <person name="Watson P."/>
            <person name="Moore R."/>
            <person name="Cochrane K."/>
        </authorList>
    </citation>
    <scope>NUCLEOTIDE SEQUENCE [LARGE SCALE GENOMIC DNA]</scope>
    <source>
        <strain evidence="1 2">CC57C</strain>
    </source>
</reference>
<dbReference type="EMBL" id="AOTD01000229">
    <property type="protein sequence ID" value="EMG29903.1"/>
    <property type="molecule type" value="Genomic_DNA"/>
</dbReference>
<evidence type="ECO:0000313" key="2">
    <source>
        <dbReference type="Proteomes" id="UP000011782"/>
    </source>
</evidence>
<name>M3J958_9BACT</name>
<accession>M3J958</accession>
<dbReference type="AlphaFoldDB" id="M3J958"/>
<evidence type="ECO:0000313" key="1">
    <source>
        <dbReference type="EMBL" id="EMG29903.1"/>
    </source>
</evidence>
<organism evidence="1 2">
    <name type="scientific">Campylobacter showae CC57C</name>
    <dbReference type="NCBI Taxonomy" id="1073353"/>
    <lineage>
        <taxon>Bacteria</taxon>
        <taxon>Pseudomonadati</taxon>
        <taxon>Campylobacterota</taxon>
        <taxon>Epsilonproteobacteria</taxon>
        <taxon>Campylobacterales</taxon>
        <taxon>Campylobacteraceae</taxon>
        <taxon>Campylobacter</taxon>
    </lineage>
</organism>
<dbReference type="PROSITE" id="PS51257">
    <property type="entry name" value="PROKAR_LIPOPROTEIN"/>
    <property type="match status" value="1"/>
</dbReference>
<dbReference type="Proteomes" id="UP000011782">
    <property type="component" value="Unassembled WGS sequence"/>
</dbReference>